<dbReference type="STRING" id="8355.A0A1L8F835"/>
<dbReference type="PaxDb" id="8355-A0A1L8F835"/>
<keyword evidence="3" id="KW-0812">Transmembrane</keyword>
<dbReference type="OrthoDB" id="444255at2759"/>
<feature type="transmembrane region" description="Helical" evidence="3">
    <location>
        <begin position="7"/>
        <end position="25"/>
    </location>
</feature>
<feature type="domain" description="LicD/FKTN/FKRP nucleotidyltransferase" evidence="4">
    <location>
        <begin position="325"/>
        <end position="364"/>
    </location>
</feature>
<dbReference type="CTD" id="108698503"/>
<dbReference type="RefSeq" id="XP_041428748.1">
    <property type="nucleotide sequence ID" value="XM_041572814.1"/>
</dbReference>
<evidence type="ECO:0000313" key="6">
    <source>
        <dbReference type="Proteomes" id="UP000186698"/>
    </source>
</evidence>
<dbReference type="Pfam" id="PF04991">
    <property type="entry name" value="LicD"/>
    <property type="match status" value="1"/>
</dbReference>
<dbReference type="Proteomes" id="UP000186698">
    <property type="component" value="Chromosome 8L"/>
</dbReference>
<dbReference type="InterPro" id="IPR055105">
    <property type="entry name" value="FKRP_N"/>
</dbReference>
<evidence type="ECO:0000313" key="9">
    <source>
        <dbReference type="RefSeq" id="XP_018085530.1"/>
    </source>
</evidence>
<accession>A0A1L8F835</accession>
<dbReference type="AlphaFoldDB" id="A0A1L8F835"/>
<dbReference type="RefSeq" id="XP_018085530.1">
    <property type="nucleotide sequence ID" value="XM_018230041.2"/>
</dbReference>
<protein>
    <recommendedName>
        <fullName evidence="2">Ribitol-5-phosphate transferase</fullName>
    </recommendedName>
</protein>
<dbReference type="PANTHER" id="PTHR13627">
    <property type="entry name" value="FUKUTIN RELATED PROTEIN"/>
    <property type="match status" value="1"/>
</dbReference>
<dbReference type="GO" id="GO:0035269">
    <property type="term" value="P:protein O-linked glycosylation via mannose"/>
    <property type="evidence" value="ECO:0000318"/>
    <property type="project" value="GO_Central"/>
</dbReference>
<dbReference type="AGR" id="Xenbase:XB-GENE-17338998"/>
<proteinExistence type="inferred from homology"/>
<sequence length="484" mass="54576">MRCPLCHILIGLTLMCNILLLYYTWHLQFRSSGRQTPSSPLSPGITVIVREFREFEHGLADLNHSFLRARPSLHILIASDTPPYPPVQGLHILRLHPSPEQASSSLRLETYIHTRLVALVPDGTSLDPPDLLDRMARELRDASPGVKIIAAAAGKELQCLYLNVSLREWTSVYRPATAQETCRAVAGTAVLLLRSRDLFELPFPLMRPLQPALFIQTALRGWGVQMLKDASFPRTPMPNTDHGRWKAEQAERREEALTMKALNVRLIKGLDGGDRLFGCSKDTQRCFGTVVEGTPQYLYNNQWTPPCCLRALRTTAHHVIKVLEASGVRYWLEGGSLLGAARNGDIIPWDYDVDLGIYLEDVTLCAELRGAQSGSLVDAEGYVWERAVEGDFFRVQFSQSNHLHVDLWPFYPRDGVMTRDSWTGHPQDVEFPESFLQPLQTLHFAGGFAQAPNHHVQLLRMKFGEKVIEEPEYPNPALLTMRGR</sequence>
<dbReference type="InterPro" id="IPR052613">
    <property type="entry name" value="LicD_transferase"/>
</dbReference>
<evidence type="ECO:0000259" key="5">
    <source>
        <dbReference type="Pfam" id="PF22921"/>
    </source>
</evidence>
<reference evidence="7 8" key="1">
    <citation type="submission" date="2025-04" db="UniProtKB">
        <authorList>
            <consortium name="RefSeq"/>
        </authorList>
    </citation>
    <scope>IDENTIFICATION</scope>
    <source>
        <strain evidence="7 8">J_2021</strain>
        <tissue evidence="7 8">Erythrocytes</tissue>
    </source>
</reference>
<dbReference type="PANTHER" id="PTHR13627:SF31">
    <property type="entry name" value="RIBITOL 5-PHOSPHATE TRANSFERASE FKRP"/>
    <property type="match status" value="1"/>
</dbReference>
<dbReference type="RefSeq" id="XP_018085528.1">
    <property type="nucleotide sequence ID" value="XM_018230039.2"/>
</dbReference>
<evidence type="ECO:0000313" key="8">
    <source>
        <dbReference type="RefSeq" id="XP_018085529.1"/>
    </source>
</evidence>
<evidence type="ECO:0000256" key="2">
    <source>
        <dbReference type="ARBA" id="ARBA00033332"/>
    </source>
</evidence>
<evidence type="ECO:0000313" key="11">
    <source>
        <dbReference type="RefSeq" id="XP_041428749.1"/>
    </source>
</evidence>
<dbReference type="GO" id="GO:0005794">
    <property type="term" value="C:Golgi apparatus"/>
    <property type="evidence" value="ECO:0000318"/>
    <property type="project" value="GO_Central"/>
</dbReference>
<evidence type="ECO:0000256" key="1">
    <source>
        <dbReference type="ARBA" id="ARBA00010623"/>
    </source>
</evidence>
<dbReference type="InterPro" id="IPR007074">
    <property type="entry name" value="LicD/FKTN/FKRP_NTP_transf"/>
</dbReference>
<comment type="similarity">
    <text evidence="1">Belongs to the LicD transferase family.</text>
</comment>
<gene>
    <name evidence="7 8 9 10 11 12" type="primary">fkrp.L</name>
</gene>
<name>A0A1L8F835_XENLA</name>
<dbReference type="Pfam" id="PF22921">
    <property type="entry name" value="FKRP_N"/>
    <property type="match status" value="1"/>
</dbReference>
<dbReference type="KEGG" id="xla:108698503"/>
<evidence type="ECO:0000313" key="10">
    <source>
        <dbReference type="RefSeq" id="XP_041428748.1"/>
    </source>
</evidence>
<keyword evidence="6" id="KW-1185">Reference proteome</keyword>
<keyword evidence="3" id="KW-1133">Transmembrane helix</keyword>
<dbReference type="RefSeq" id="XP_018085529.1">
    <property type="nucleotide sequence ID" value="XM_018230040.2"/>
</dbReference>
<organism evidence="6 11">
    <name type="scientific">Xenopus laevis</name>
    <name type="common">African clawed frog</name>
    <dbReference type="NCBI Taxonomy" id="8355"/>
    <lineage>
        <taxon>Eukaryota</taxon>
        <taxon>Metazoa</taxon>
        <taxon>Chordata</taxon>
        <taxon>Craniata</taxon>
        <taxon>Vertebrata</taxon>
        <taxon>Euteleostomi</taxon>
        <taxon>Amphibia</taxon>
        <taxon>Batrachia</taxon>
        <taxon>Anura</taxon>
        <taxon>Pipoidea</taxon>
        <taxon>Pipidae</taxon>
        <taxon>Xenopodinae</taxon>
        <taxon>Xenopus</taxon>
        <taxon>Xenopus</taxon>
    </lineage>
</organism>
<dbReference type="Bgee" id="108698503">
    <property type="expression patterns" value="Expressed in oocyte and 19 other cell types or tissues"/>
</dbReference>
<keyword evidence="3" id="KW-0472">Membrane</keyword>
<evidence type="ECO:0000313" key="7">
    <source>
        <dbReference type="RefSeq" id="XP_018085528.1"/>
    </source>
</evidence>
<evidence type="ECO:0000259" key="4">
    <source>
        <dbReference type="Pfam" id="PF04991"/>
    </source>
</evidence>
<dbReference type="Xenbase" id="XB-GENE-17338998">
    <property type="gene designation" value="fkrp.L"/>
</dbReference>
<evidence type="ECO:0000256" key="3">
    <source>
        <dbReference type="SAM" id="Phobius"/>
    </source>
</evidence>
<evidence type="ECO:0000313" key="12">
    <source>
        <dbReference type="Xenbase" id="XB-GENE-17338998"/>
    </source>
</evidence>
<dbReference type="OMA" id="KEWTATY"/>
<feature type="domain" description="FKRP stem" evidence="5">
    <location>
        <begin position="37"/>
        <end position="267"/>
    </location>
</feature>
<dbReference type="RefSeq" id="XP_041428749.1">
    <property type="nucleotide sequence ID" value="XM_041572815.1"/>
</dbReference>
<dbReference type="GeneID" id="108698503"/>